<dbReference type="GO" id="GO:0046428">
    <property type="term" value="F:1,4-dihydroxy-2-naphthoate polyprenyltransferase activity"/>
    <property type="evidence" value="ECO:0007669"/>
    <property type="project" value="InterPro"/>
</dbReference>
<evidence type="ECO:0000256" key="7">
    <source>
        <dbReference type="ARBA" id="ARBA00023136"/>
    </source>
</evidence>
<keyword evidence="7 8" id="KW-0472">Membrane</keyword>
<keyword evidence="2" id="KW-0474">Menaquinone biosynthesis</keyword>
<feature type="transmembrane region" description="Helical" evidence="8">
    <location>
        <begin position="150"/>
        <end position="171"/>
    </location>
</feature>
<dbReference type="InterPro" id="IPR000537">
    <property type="entry name" value="UbiA_prenyltransferase"/>
</dbReference>
<feature type="transmembrane region" description="Helical" evidence="8">
    <location>
        <begin position="227"/>
        <end position="248"/>
    </location>
</feature>
<dbReference type="PANTHER" id="PTHR13929:SF0">
    <property type="entry name" value="UBIA PRENYLTRANSFERASE DOMAIN-CONTAINING PROTEIN 1"/>
    <property type="match status" value="1"/>
</dbReference>
<comment type="subcellular location">
    <subcellularLocation>
        <location evidence="1">Membrane</location>
        <topology evidence="1">Multi-pass membrane protein</topology>
    </subcellularLocation>
</comment>
<evidence type="ECO:0000256" key="2">
    <source>
        <dbReference type="ARBA" id="ARBA00022428"/>
    </source>
</evidence>
<feature type="transmembrane region" description="Helical" evidence="8">
    <location>
        <begin position="191"/>
        <end position="211"/>
    </location>
</feature>
<sequence length="361" mass="39821">MSTKASSRPSTLKVWMAASRPHTLTASIAPVVLVSWAIVNHYSKHHQTIAYTDDKFNLYSILFAAFACLIQLGTNLHNDYADFVKGADTDKRVGQARATQKGWLTPFQTAMGSTLCLVLAAIIGVLLTNMTVSQTMEQTVDWKVYQDPKAYMIFVTITSVFNAVCYTGGPYPLGYIGLGNLSIGYSGLGDVFVFLYFGLVATITVPFMYVVRIHEEMEISQVVQNELFVTSLIVAIPVGFLATGIIAVNNLRDRMTDITVGKNTLAVKFGENFTRIEYVFLILASFAFVIPFSKMKLLSVSGERNYFMYLPLLAMHKARKDLKAMNFGGKDGAALNPHVGGTAKIQLLYCVLFVLGLHLSR</sequence>
<dbReference type="InterPro" id="IPR026046">
    <property type="entry name" value="UBIAD1"/>
</dbReference>
<keyword evidence="4" id="KW-0808">Transferase</keyword>
<dbReference type="CDD" id="cd13962">
    <property type="entry name" value="PT_UbiA_UBIAD1"/>
    <property type="match status" value="1"/>
</dbReference>
<organism evidence="9 10">
    <name type="scientific">Chaetoceros tenuissimus</name>
    <dbReference type="NCBI Taxonomy" id="426638"/>
    <lineage>
        <taxon>Eukaryota</taxon>
        <taxon>Sar</taxon>
        <taxon>Stramenopiles</taxon>
        <taxon>Ochrophyta</taxon>
        <taxon>Bacillariophyta</taxon>
        <taxon>Coscinodiscophyceae</taxon>
        <taxon>Chaetocerotophycidae</taxon>
        <taxon>Chaetocerotales</taxon>
        <taxon>Chaetocerotaceae</taxon>
        <taxon>Chaetoceros</taxon>
    </lineage>
</organism>
<evidence type="ECO:0000313" key="10">
    <source>
        <dbReference type="Proteomes" id="UP001054902"/>
    </source>
</evidence>
<keyword evidence="3" id="KW-1003">Cell membrane</keyword>
<feature type="transmembrane region" description="Helical" evidence="8">
    <location>
        <begin position="110"/>
        <end position="129"/>
    </location>
</feature>
<name>A0AAD3D0J6_9STRA</name>
<feature type="transmembrane region" description="Helical" evidence="8">
    <location>
        <begin position="24"/>
        <end position="44"/>
    </location>
</feature>
<evidence type="ECO:0000256" key="1">
    <source>
        <dbReference type="ARBA" id="ARBA00004141"/>
    </source>
</evidence>
<dbReference type="GO" id="GO:0016020">
    <property type="term" value="C:membrane"/>
    <property type="evidence" value="ECO:0007669"/>
    <property type="project" value="UniProtKB-SubCell"/>
</dbReference>
<feature type="transmembrane region" description="Helical" evidence="8">
    <location>
        <begin position="278"/>
        <end position="298"/>
    </location>
</feature>
<dbReference type="HAMAP" id="MF_01937">
    <property type="entry name" value="MenA_1"/>
    <property type="match status" value="1"/>
</dbReference>
<dbReference type="Pfam" id="PF01040">
    <property type="entry name" value="UbiA"/>
    <property type="match status" value="1"/>
</dbReference>
<dbReference type="GO" id="GO:0042371">
    <property type="term" value="P:vitamin K biosynthetic process"/>
    <property type="evidence" value="ECO:0007669"/>
    <property type="project" value="TreeGrafter"/>
</dbReference>
<proteinExistence type="inferred from homology"/>
<dbReference type="AlphaFoldDB" id="A0AAD3D0J6"/>
<dbReference type="Proteomes" id="UP001054902">
    <property type="component" value="Unassembled WGS sequence"/>
</dbReference>
<keyword evidence="10" id="KW-1185">Reference proteome</keyword>
<accession>A0AAD3D0J6</accession>
<protein>
    <recommendedName>
        <fullName evidence="11">1,4-dihydroxy-2-naphthoate octaprenyltransferase</fullName>
    </recommendedName>
</protein>
<evidence type="ECO:0008006" key="11">
    <source>
        <dbReference type="Google" id="ProtNLM"/>
    </source>
</evidence>
<dbReference type="GO" id="GO:0009234">
    <property type="term" value="P:menaquinone biosynthetic process"/>
    <property type="evidence" value="ECO:0007669"/>
    <property type="project" value="UniProtKB-KW"/>
</dbReference>
<keyword evidence="6 8" id="KW-1133">Transmembrane helix</keyword>
<evidence type="ECO:0000256" key="3">
    <source>
        <dbReference type="ARBA" id="ARBA00022475"/>
    </source>
</evidence>
<feature type="transmembrane region" description="Helical" evidence="8">
    <location>
        <begin position="56"/>
        <end position="74"/>
    </location>
</feature>
<dbReference type="EMBL" id="BLLK01000051">
    <property type="protein sequence ID" value="GFH55617.1"/>
    <property type="molecule type" value="Genomic_DNA"/>
</dbReference>
<evidence type="ECO:0000256" key="6">
    <source>
        <dbReference type="ARBA" id="ARBA00022989"/>
    </source>
</evidence>
<evidence type="ECO:0000256" key="8">
    <source>
        <dbReference type="SAM" id="Phobius"/>
    </source>
</evidence>
<dbReference type="InterPro" id="IPR004657">
    <property type="entry name" value="MenA"/>
</dbReference>
<evidence type="ECO:0000256" key="5">
    <source>
        <dbReference type="ARBA" id="ARBA00022692"/>
    </source>
</evidence>
<gene>
    <name evidence="9" type="ORF">CTEN210_12093</name>
</gene>
<evidence type="ECO:0000256" key="4">
    <source>
        <dbReference type="ARBA" id="ARBA00022679"/>
    </source>
</evidence>
<keyword evidence="5 8" id="KW-0812">Transmembrane</keyword>
<reference evidence="9 10" key="1">
    <citation type="journal article" date="2021" name="Sci. Rep.">
        <title>The genome of the diatom Chaetoceros tenuissimus carries an ancient integrated fragment of an extant virus.</title>
        <authorList>
            <person name="Hongo Y."/>
            <person name="Kimura K."/>
            <person name="Takaki Y."/>
            <person name="Yoshida Y."/>
            <person name="Baba S."/>
            <person name="Kobayashi G."/>
            <person name="Nagasaki K."/>
            <person name="Hano T."/>
            <person name="Tomaru Y."/>
        </authorList>
    </citation>
    <scope>NUCLEOTIDE SEQUENCE [LARGE SCALE GENOMIC DNA]</scope>
    <source>
        <strain evidence="9 10">NIES-3715</strain>
    </source>
</reference>
<dbReference type="PANTHER" id="PTHR13929">
    <property type="entry name" value="1,4-DIHYDROXY-2-NAPHTHOATE OCTAPRENYLTRANSFERASE"/>
    <property type="match status" value="1"/>
</dbReference>
<evidence type="ECO:0000313" key="9">
    <source>
        <dbReference type="EMBL" id="GFH55617.1"/>
    </source>
</evidence>
<dbReference type="NCBIfam" id="TIGR00751">
    <property type="entry name" value="menA"/>
    <property type="match status" value="1"/>
</dbReference>
<comment type="caution">
    <text evidence="9">The sequence shown here is derived from an EMBL/GenBank/DDBJ whole genome shotgun (WGS) entry which is preliminary data.</text>
</comment>